<dbReference type="Gene3D" id="1.25.40.10">
    <property type="entry name" value="Tetratricopeptide repeat domain"/>
    <property type="match status" value="1"/>
</dbReference>
<proteinExistence type="predicted"/>
<dbReference type="EMBL" id="UZAH01026302">
    <property type="protein sequence ID" value="VDO78561.1"/>
    <property type="molecule type" value="Genomic_DNA"/>
</dbReference>
<dbReference type="OrthoDB" id="10565456at2759"/>
<sequence length="115" mass="13500">MMKKLKDIRPALVNRKRSSHALLLYCDCLLRLNRRHEVYNLLRSHTLTNAKLRYLFCFSTLLSSMILATLRCDIIRKDECFRTLTERNQEGTLHSAFRGTPSESFAHSLLSTLQW</sequence>
<dbReference type="InterPro" id="IPR011990">
    <property type="entry name" value="TPR-like_helical_dom_sf"/>
</dbReference>
<reference evidence="1 2" key="1">
    <citation type="submission" date="2018-11" db="EMBL/GenBank/DDBJ databases">
        <authorList>
            <consortium name="Pathogen Informatics"/>
        </authorList>
    </citation>
    <scope>NUCLEOTIDE SEQUENCE [LARGE SCALE GENOMIC DNA]</scope>
</reference>
<reference evidence="3" key="2">
    <citation type="submission" date="2019-09" db="UniProtKB">
        <authorList>
            <consortium name="WormBaseParasite"/>
        </authorList>
    </citation>
    <scope>IDENTIFICATION</scope>
</reference>
<dbReference type="Proteomes" id="UP000050761">
    <property type="component" value="Unassembled WGS sequence"/>
</dbReference>
<accession>A0A183FNA7</accession>
<name>A0A183FNA7_HELPZ</name>
<evidence type="ECO:0000313" key="3">
    <source>
        <dbReference type="WBParaSite" id="HPBE_0000896201-mRNA-1"/>
    </source>
</evidence>
<protein>
    <submittedName>
        <fullName evidence="3">Pentatricopeptide repeat-containing protein</fullName>
    </submittedName>
</protein>
<evidence type="ECO:0000313" key="1">
    <source>
        <dbReference type="EMBL" id="VDO78561.1"/>
    </source>
</evidence>
<keyword evidence="2" id="KW-1185">Reference proteome</keyword>
<accession>A0A3P7XVB3</accession>
<dbReference type="WBParaSite" id="HPBE_0000896201-mRNA-1">
    <property type="protein sequence ID" value="HPBE_0000896201-mRNA-1"/>
    <property type="gene ID" value="HPBE_0000896201"/>
</dbReference>
<organism evidence="2 3">
    <name type="scientific">Heligmosomoides polygyrus</name>
    <name type="common">Parasitic roundworm</name>
    <dbReference type="NCBI Taxonomy" id="6339"/>
    <lineage>
        <taxon>Eukaryota</taxon>
        <taxon>Metazoa</taxon>
        <taxon>Ecdysozoa</taxon>
        <taxon>Nematoda</taxon>
        <taxon>Chromadorea</taxon>
        <taxon>Rhabditida</taxon>
        <taxon>Rhabditina</taxon>
        <taxon>Rhabditomorpha</taxon>
        <taxon>Strongyloidea</taxon>
        <taxon>Heligmosomidae</taxon>
        <taxon>Heligmosomoides</taxon>
    </lineage>
</organism>
<gene>
    <name evidence="1" type="ORF">HPBE_LOCUS8963</name>
</gene>
<dbReference type="AlphaFoldDB" id="A0A183FNA7"/>
<evidence type="ECO:0000313" key="2">
    <source>
        <dbReference type="Proteomes" id="UP000050761"/>
    </source>
</evidence>